<sequence>MNEILRERERESKERERGRVEGLPERRRAVCDAGGCRRRDGRLTEERGRRRETSGGGGGGCSEGGARPTAPVVVREQRGGVEGTGELRRAVGLLGGEDLAMGGSHAADVAERRRSGARPGGGFGAAGGKRSSGWASTWMASGLGGGVGRRSPGCGRWSWQLRRSARRPSEVRLGLGFFLFFRCLVVVVFLVAAVLSSGEVAGRGVQ</sequence>
<dbReference type="AlphaFoldDB" id="A0AAX6HX36"/>
<feature type="compositionally biased region" description="Gly residues" evidence="1">
    <location>
        <begin position="54"/>
        <end position="63"/>
    </location>
</feature>
<evidence type="ECO:0000313" key="4">
    <source>
        <dbReference type="Proteomes" id="UP001140949"/>
    </source>
</evidence>
<feature type="region of interest" description="Disordered" evidence="1">
    <location>
        <begin position="1"/>
        <end position="22"/>
    </location>
</feature>
<comment type="caution">
    <text evidence="3">The sequence shown here is derived from an EMBL/GenBank/DDBJ whole genome shotgun (WGS) entry which is preliminary data.</text>
</comment>
<protein>
    <submittedName>
        <fullName evidence="3">Uncharacterized protein</fullName>
    </submittedName>
</protein>
<feature type="compositionally biased region" description="Gly residues" evidence="1">
    <location>
        <begin position="118"/>
        <end position="127"/>
    </location>
</feature>
<organism evidence="3 4">
    <name type="scientific">Iris pallida</name>
    <name type="common">Sweet iris</name>
    <dbReference type="NCBI Taxonomy" id="29817"/>
    <lineage>
        <taxon>Eukaryota</taxon>
        <taxon>Viridiplantae</taxon>
        <taxon>Streptophyta</taxon>
        <taxon>Embryophyta</taxon>
        <taxon>Tracheophyta</taxon>
        <taxon>Spermatophyta</taxon>
        <taxon>Magnoliopsida</taxon>
        <taxon>Liliopsida</taxon>
        <taxon>Asparagales</taxon>
        <taxon>Iridaceae</taxon>
        <taxon>Iridoideae</taxon>
        <taxon>Irideae</taxon>
        <taxon>Iris</taxon>
    </lineage>
</organism>
<keyword evidence="2" id="KW-1133">Transmembrane helix</keyword>
<feature type="region of interest" description="Disordered" evidence="1">
    <location>
        <begin position="37"/>
        <end position="81"/>
    </location>
</feature>
<feature type="compositionally biased region" description="Basic and acidic residues" evidence="1">
    <location>
        <begin position="37"/>
        <end position="53"/>
    </location>
</feature>
<name>A0AAX6HX36_IRIPA</name>
<evidence type="ECO:0000256" key="1">
    <source>
        <dbReference type="SAM" id="MobiDB-lite"/>
    </source>
</evidence>
<dbReference type="EMBL" id="JANAVB010006000">
    <property type="protein sequence ID" value="KAJ6845649.1"/>
    <property type="molecule type" value="Genomic_DNA"/>
</dbReference>
<keyword evidence="2" id="KW-0472">Membrane</keyword>
<feature type="region of interest" description="Disordered" evidence="1">
    <location>
        <begin position="104"/>
        <end position="132"/>
    </location>
</feature>
<keyword evidence="4" id="KW-1185">Reference proteome</keyword>
<accession>A0AAX6HX36</accession>
<reference evidence="3" key="2">
    <citation type="submission" date="2023-04" db="EMBL/GenBank/DDBJ databases">
        <authorList>
            <person name="Bruccoleri R.E."/>
            <person name="Oakeley E.J."/>
            <person name="Faust A.-M."/>
            <person name="Dessus-Babus S."/>
            <person name="Altorfer M."/>
            <person name="Burckhardt D."/>
            <person name="Oertli M."/>
            <person name="Naumann U."/>
            <person name="Petersen F."/>
            <person name="Wong J."/>
        </authorList>
    </citation>
    <scope>NUCLEOTIDE SEQUENCE</scope>
    <source>
        <strain evidence="3">GSM-AAB239-AS_SAM_17_03QT</strain>
        <tissue evidence="3">Leaf</tissue>
    </source>
</reference>
<keyword evidence="2" id="KW-0812">Transmembrane</keyword>
<proteinExistence type="predicted"/>
<gene>
    <name evidence="3" type="ORF">M6B38_286410</name>
</gene>
<evidence type="ECO:0000313" key="3">
    <source>
        <dbReference type="EMBL" id="KAJ6845649.1"/>
    </source>
</evidence>
<evidence type="ECO:0000256" key="2">
    <source>
        <dbReference type="SAM" id="Phobius"/>
    </source>
</evidence>
<dbReference type="Proteomes" id="UP001140949">
    <property type="component" value="Unassembled WGS sequence"/>
</dbReference>
<feature type="transmembrane region" description="Helical" evidence="2">
    <location>
        <begin position="173"/>
        <end position="195"/>
    </location>
</feature>
<reference evidence="3" key="1">
    <citation type="journal article" date="2023" name="GigaByte">
        <title>Genome assembly of the bearded iris, Iris pallida Lam.</title>
        <authorList>
            <person name="Bruccoleri R.E."/>
            <person name="Oakeley E.J."/>
            <person name="Faust A.M.E."/>
            <person name="Altorfer M."/>
            <person name="Dessus-Babus S."/>
            <person name="Burckhardt D."/>
            <person name="Oertli M."/>
            <person name="Naumann U."/>
            <person name="Petersen F."/>
            <person name="Wong J."/>
        </authorList>
    </citation>
    <scope>NUCLEOTIDE SEQUENCE</scope>
    <source>
        <strain evidence="3">GSM-AAB239-AS_SAM_17_03QT</strain>
    </source>
</reference>